<dbReference type="CDD" id="cd16279">
    <property type="entry name" value="metallo-hydrolase-like_MBL-fold"/>
    <property type="match status" value="1"/>
</dbReference>
<feature type="domain" description="Metallo-beta-lactamase" evidence="1">
    <location>
        <begin position="40"/>
        <end position="230"/>
    </location>
</feature>
<dbReference type="Gene3D" id="3.60.15.10">
    <property type="entry name" value="Ribonuclease Z/Hydroxyacylglutathione hydrolase-like"/>
    <property type="match status" value="1"/>
</dbReference>
<dbReference type="SUPFAM" id="SSF56281">
    <property type="entry name" value="Metallo-hydrolase/oxidoreductase"/>
    <property type="match status" value="1"/>
</dbReference>
<dbReference type="Pfam" id="PF12706">
    <property type="entry name" value="Lactamase_B_2"/>
    <property type="match status" value="1"/>
</dbReference>
<evidence type="ECO:0000313" key="2">
    <source>
        <dbReference type="EMBL" id="MBA6156958.1"/>
    </source>
</evidence>
<dbReference type="SMART" id="SM00849">
    <property type="entry name" value="Lactamase_B"/>
    <property type="match status" value="1"/>
</dbReference>
<accession>A0A839ARJ1</accession>
<dbReference type="PANTHER" id="PTHR42663">
    <property type="entry name" value="HYDROLASE C777.06C-RELATED-RELATED"/>
    <property type="match status" value="1"/>
</dbReference>
<gene>
    <name evidence="2" type="ORF">H3Z83_10560</name>
</gene>
<keyword evidence="3" id="KW-1185">Reference proteome</keyword>
<dbReference type="EMBL" id="JACGLS010000005">
    <property type="protein sequence ID" value="MBA6156958.1"/>
    <property type="molecule type" value="Genomic_DNA"/>
</dbReference>
<protein>
    <submittedName>
        <fullName evidence="2">MBL fold metallo-hydrolase</fullName>
    </submittedName>
</protein>
<organism evidence="2 3">
    <name type="scientific">Tenacibaculum pelagium</name>
    <dbReference type="NCBI Taxonomy" id="2759527"/>
    <lineage>
        <taxon>Bacteria</taxon>
        <taxon>Pseudomonadati</taxon>
        <taxon>Bacteroidota</taxon>
        <taxon>Flavobacteriia</taxon>
        <taxon>Flavobacteriales</taxon>
        <taxon>Flavobacteriaceae</taxon>
        <taxon>Tenacibaculum</taxon>
    </lineage>
</organism>
<name>A0A839ARJ1_9FLAO</name>
<sequence length="258" mass="29455">MEKKKELKVTFLGTGTSTGVPMVTSKHPVAFSNDFRDKRLRSSILISWDDINYVIDCGPDFRQQMMREEVASINGILFTHEHADHIAGLDEIRPYCFQMGAVPIYLSERVLGVLKKRYDYIFATENRYPSAPKVSSTIISHQNSFSLDGVEVTPIEVMHGKLPILGYRFNDIAYLTDIKTITEDEKAKLFSLDTLIVTGLRIEPHSTHFNLEEALEFIKEIKPKRAYLTHISELLGFHAEVEKELPENVFLSYDGLKI</sequence>
<proteinExistence type="predicted"/>
<dbReference type="RefSeq" id="WP_182125462.1">
    <property type="nucleotide sequence ID" value="NZ_JACGLS010000005.1"/>
</dbReference>
<dbReference type="Proteomes" id="UP000563906">
    <property type="component" value="Unassembled WGS sequence"/>
</dbReference>
<comment type="caution">
    <text evidence="2">The sequence shown here is derived from an EMBL/GenBank/DDBJ whole genome shotgun (WGS) entry which is preliminary data.</text>
</comment>
<dbReference type="PANTHER" id="PTHR42663:SF6">
    <property type="entry name" value="HYDROLASE C777.06C-RELATED"/>
    <property type="match status" value="1"/>
</dbReference>
<keyword evidence="2" id="KW-0378">Hydrolase</keyword>
<reference evidence="2 3" key="1">
    <citation type="submission" date="2020-07" db="EMBL/GenBank/DDBJ databases">
        <title>Bacterium isolated from marine sediment.</title>
        <authorList>
            <person name="Shang D."/>
            <person name="Du Z.-J."/>
        </authorList>
    </citation>
    <scope>NUCLEOTIDE SEQUENCE [LARGE SCALE GENOMIC DNA]</scope>
    <source>
        <strain evidence="2 3">S7007</strain>
    </source>
</reference>
<dbReference type="InterPro" id="IPR001279">
    <property type="entry name" value="Metallo-B-lactamas"/>
</dbReference>
<dbReference type="GO" id="GO:0016787">
    <property type="term" value="F:hydrolase activity"/>
    <property type="evidence" value="ECO:0007669"/>
    <property type="project" value="UniProtKB-KW"/>
</dbReference>
<dbReference type="InterPro" id="IPR036866">
    <property type="entry name" value="RibonucZ/Hydroxyglut_hydro"/>
</dbReference>
<evidence type="ECO:0000259" key="1">
    <source>
        <dbReference type="SMART" id="SM00849"/>
    </source>
</evidence>
<dbReference type="AlphaFoldDB" id="A0A839ARJ1"/>
<evidence type="ECO:0000313" key="3">
    <source>
        <dbReference type="Proteomes" id="UP000563906"/>
    </source>
</evidence>